<dbReference type="Gene3D" id="3.40.50.300">
    <property type="entry name" value="P-loop containing nucleotide triphosphate hydrolases"/>
    <property type="match status" value="1"/>
</dbReference>
<keyword evidence="7" id="KW-1185">Reference proteome</keyword>
<dbReference type="InterPro" id="IPR027417">
    <property type="entry name" value="P-loop_NTPase"/>
</dbReference>
<keyword evidence="4 6" id="KW-0067">ATP-binding</keyword>
<accession>A0A2I1P9A2</accession>
<dbReference type="InterPro" id="IPR003593">
    <property type="entry name" value="AAA+_ATPase"/>
</dbReference>
<dbReference type="InterPro" id="IPR050319">
    <property type="entry name" value="ABC_transp_ATP-bind"/>
</dbReference>
<keyword evidence="2" id="KW-0813">Transport</keyword>
<evidence type="ECO:0000256" key="4">
    <source>
        <dbReference type="ARBA" id="ARBA00022840"/>
    </source>
</evidence>
<dbReference type="EMBL" id="PKIZ01000017">
    <property type="protein sequence ID" value="PKZ41215.1"/>
    <property type="molecule type" value="Genomic_DNA"/>
</dbReference>
<evidence type="ECO:0000256" key="2">
    <source>
        <dbReference type="ARBA" id="ARBA00022448"/>
    </source>
</evidence>
<dbReference type="Proteomes" id="UP000234206">
    <property type="component" value="Unassembled WGS sequence"/>
</dbReference>
<evidence type="ECO:0000313" key="6">
    <source>
        <dbReference type="EMBL" id="PKZ41215.1"/>
    </source>
</evidence>
<evidence type="ECO:0000256" key="3">
    <source>
        <dbReference type="ARBA" id="ARBA00022741"/>
    </source>
</evidence>
<gene>
    <name evidence="6" type="ORF">CYJ76_09010</name>
</gene>
<dbReference type="SMART" id="SM00382">
    <property type="entry name" value="AAA"/>
    <property type="match status" value="1"/>
</dbReference>
<feature type="domain" description="ABC transporter" evidence="5">
    <location>
        <begin position="1"/>
        <end position="211"/>
    </location>
</feature>
<dbReference type="SUPFAM" id="SSF52540">
    <property type="entry name" value="P-loop containing nucleoside triphosphate hydrolases"/>
    <property type="match status" value="1"/>
</dbReference>
<proteinExistence type="inferred from homology"/>
<protein>
    <submittedName>
        <fullName evidence="6">ABC transporter ATP-binding protein</fullName>
    </submittedName>
</protein>
<dbReference type="InterPro" id="IPR003439">
    <property type="entry name" value="ABC_transporter-like_ATP-bd"/>
</dbReference>
<dbReference type="GO" id="GO:0055085">
    <property type="term" value="P:transmembrane transport"/>
    <property type="evidence" value="ECO:0007669"/>
    <property type="project" value="UniProtKB-ARBA"/>
</dbReference>
<dbReference type="PANTHER" id="PTHR43776:SF7">
    <property type="entry name" value="D,D-DIPEPTIDE TRANSPORT ATP-BINDING PROTEIN DDPF-RELATED"/>
    <property type="match status" value="1"/>
</dbReference>
<reference evidence="6 7" key="1">
    <citation type="submission" date="2017-12" db="EMBL/GenBank/DDBJ databases">
        <title>Phylogenetic diversity of female urinary microbiome.</title>
        <authorList>
            <person name="Thomas-White K."/>
            <person name="Wolfe A.J."/>
        </authorList>
    </citation>
    <scope>NUCLEOTIDE SEQUENCE [LARGE SCALE GENOMIC DNA]</scope>
    <source>
        <strain evidence="6 7">UMB1298</strain>
    </source>
</reference>
<dbReference type="PANTHER" id="PTHR43776">
    <property type="entry name" value="TRANSPORT ATP-BINDING PROTEIN"/>
    <property type="match status" value="1"/>
</dbReference>
<evidence type="ECO:0000313" key="7">
    <source>
        <dbReference type="Proteomes" id="UP000234206"/>
    </source>
</evidence>
<comment type="caution">
    <text evidence="6">The sequence shown here is derived from an EMBL/GenBank/DDBJ whole genome shotgun (WGS) entry which is preliminary data.</text>
</comment>
<dbReference type="Pfam" id="PF00005">
    <property type="entry name" value="ABC_tran"/>
    <property type="match status" value="1"/>
</dbReference>
<sequence>MTAAPAPGTPEVLRGIDLELLPGTTTAVTGPNGAGKSTLCRVVAGLVTPSAGTVEVAGRALHPGVPAAGVAMLFQSPRRSVSPRMTLRQAIAEPVELRRSRERPSRRAVREAVDAAAAEVGLTPDLLSRRPAAVSDGQLQRAALARALVMEPAVLLADEATAMLDPATTASVVGLLRARAASGLTVLTISHDAELLEAWCAAPGDRVLELAALSRR</sequence>
<name>A0A2I1P9A2_9MICO</name>
<dbReference type="PROSITE" id="PS50893">
    <property type="entry name" value="ABC_TRANSPORTER_2"/>
    <property type="match status" value="1"/>
</dbReference>
<dbReference type="AlphaFoldDB" id="A0A2I1P9A2"/>
<organism evidence="6 7">
    <name type="scientific">Kytococcus schroeteri</name>
    <dbReference type="NCBI Taxonomy" id="138300"/>
    <lineage>
        <taxon>Bacteria</taxon>
        <taxon>Bacillati</taxon>
        <taxon>Actinomycetota</taxon>
        <taxon>Actinomycetes</taxon>
        <taxon>Micrococcales</taxon>
        <taxon>Kytococcaceae</taxon>
        <taxon>Kytococcus</taxon>
    </lineage>
</organism>
<keyword evidence="3" id="KW-0547">Nucleotide-binding</keyword>
<evidence type="ECO:0000259" key="5">
    <source>
        <dbReference type="PROSITE" id="PS50893"/>
    </source>
</evidence>
<comment type="similarity">
    <text evidence="1">Belongs to the ABC transporter superfamily.</text>
</comment>
<evidence type="ECO:0000256" key="1">
    <source>
        <dbReference type="ARBA" id="ARBA00005417"/>
    </source>
</evidence>
<dbReference type="GO" id="GO:0016887">
    <property type="term" value="F:ATP hydrolysis activity"/>
    <property type="evidence" value="ECO:0007669"/>
    <property type="project" value="InterPro"/>
</dbReference>
<dbReference type="OrthoDB" id="2986442at2"/>
<dbReference type="GO" id="GO:0005524">
    <property type="term" value="F:ATP binding"/>
    <property type="evidence" value="ECO:0007669"/>
    <property type="project" value="UniProtKB-KW"/>
</dbReference>